<evidence type="ECO:0000256" key="7">
    <source>
        <dbReference type="ARBA" id="ARBA00023242"/>
    </source>
</evidence>
<feature type="compositionally biased region" description="Low complexity" evidence="9">
    <location>
        <begin position="397"/>
        <end position="425"/>
    </location>
</feature>
<dbReference type="SUPFAM" id="SSF46689">
    <property type="entry name" value="Homeodomain-like"/>
    <property type="match status" value="1"/>
</dbReference>
<feature type="region of interest" description="Disordered" evidence="9">
    <location>
        <begin position="100"/>
        <end position="119"/>
    </location>
</feature>
<feature type="compositionally biased region" description="Low complexity" evidence="9">
    <location>
        <begin position="654"/>
        <end position="671"/>
    </location>
</feature>
<dbReference type="Pfam" id="PF05920">
    <property type="entry name" value="Homeobox_KN"/>
    <property type="match status" value="1"/>
</dbReference>
<comment type="subcellular location">
    <subcellularLocation>
        <location evidence="1 8">Nucleus</location>
    </subcellularLocation>
</comment>
<keyword evidence="7 8" id="KW-0539">Nucleus</keyword>
<keyword evidence="6" id="KW-0804">Transcription</keyword>
<name>A0A921RY75_SORBI</name>
<evidence type="ECO:0000256" key="5">
    <source>
        <dbReference type="ARBA" id="ARBA00023155"/>
    </source>
</evidence>
<organism evidence="11 12">
    <name type="scientific">Sorghum bicolor</name>
    <name type="common">Sorghum</name>
    <name type="synonym">Sorghum vulgare</name>
    <dbReference type="NCBI Taxonomy" id="4558"/>
    <lineage>
        <taxon>Eukaryota</taxon>
        <taxon>Viridiplantae</taxon>
        <taxon>Streptophyta</taxon>
        <taxon>Embryophyta</taxon>
        <taxon>Tracheophyta</taxon>
        <taxon>Spermatophyta</taxon>
        <taxon>Magnoliopsida</taxon>
        <taxon>Liliopsida</taxon>
        <taxon>Poales</taxon>
        <taxon>Poaceae</taxon>
        <taxon>PACMAD clade</taxon>
        <taxon>Panicoideae</taxon>
        <taxon>Andropogonodae</taxon>
        <taxon>Andropogoneae</taxon>
        <taxon>Sorghinae</taxon>
        <taxon>Sorghum</taxon>
    </lineage>
</organism>
<dbReference type="AlphaFoldDB" id="A0A921RY75"/>
<reference evidence="11" key="1">
    <citation type="journal article" date="2019" name="BMC Genomics">
        <title>A new reference genome for Sorghum bicolor reveals high levels of sequence similarity between sweet and grain genotypes: implications for the genetics of sugar metabolism.</title>
        <authorList>
            <person name="Cooper E.A."/>
            <person name="Brenton Z.W."/>
            <person name="Flinn B.S."/>
            <person name="Jenkins J."/>
            <person name="Shu S."/>
            <person name="Flowers D."/>
            <person name="Luo F."/>
            <person name="Wang Y."/>
            <person name="Xia P."/>
            <person name="Barry K."/>
            <person name="Daum C."/>
            <person name="Lipzen A."/>
            <person name="Yoshinaga Y."/>
            <person name="Schmutz J."/>
            <person name="Saski C."/>
            <person name="Vermerris W."/>
            <person name="Kresovich S."/>
        </authorList>
    </citation>
    <scope>NUCLEOTIDE SEQUENCE</scope>
</reference>
<evidence type="ECO:0000256" key="4">
    <source>
        <dbReference type="ARBA" id="ARBA00023125"/>
    </source>
</evidence>
<dbReference type="SMART" id="SM00574">
    <property type="entry name" value="POX"/>
    <property type="match status" value="1"/>
</dbReference>
<dbReference type="GO" id="GO:0005634">
    <property type="term" value="C:nucleus"/>
    <property type="evidence" value="ECO:0007669"/>
    <property type="project" value="UniProtKB-SubCell"/>
</dbReference>
<feature type="compositionally biased region" description="Basic and acidic residues" evidence="9">
    <location>
        <begin position="59"/>
        <end position="88"/>
    </location>
</feature>
<dbReference type="SMART" id="SM00389">
    <property type="entry name" value="HOX"/>
    <property type="match status" value="1"/>
</dbReference>
<evidence type="ECO:0000259" key="10">
    <source>
        <dbReference type="PROSITE" id="PS50071"/>
    </source>
</evidence>
<feature type="region of interest" description="Disordered" evidence="9">
    <location>
        <begin position="239"/>
        <end position="260"/>
    </location>
</feature>
<evidence type="ECO:0000256" key="9">
    <source>
        <dbReference type="SAM" id="MobiDB-lite"/>
    </source>
</evidence>
<evidence type="ECO:0000256" key="8">
    <source>
        <dbReference type="PROSITE-ProRule" id="PRU00108"/>
    </source>
</evidence>
<dbReference type="Pfam" id="PF07526">
    <property type="entry name" value="POX"/>
    <property type="match status" value="1"/>
</dbReference>
<keyword evidence="4 8" id="KW-0238">DNA-binding</keyword>
<evidence type="ECO:0000313" key="12">
    <source>
        <dbReference type="Proteomes" id="UP000807115"/>
    </source>
</evidence>
<dbReference type="Proteomes" id="UP000807115">
    <property type="component" value="Chromosome 1"/>
</dbReference>
<dbReference type="GO" id="GO:0003677">
    <property type="term" value="F:DNA binding"/>
    <property type="evidence" value="ECO:0007669"/>
    <property type="project" value="UniProtKB-UniRule"/>
</dbReference>
<dbReference type="CDD" id="cd00086">
    <property type="entry name" value="homeodomain"/>
    <property type="match status" value="1"/>
</dbReference>
<comment type="similarity">
    <text evidence="2">Belongs to the TALE/BELL homeobox family.</text>
</comment>
<reference evidence="11" key="2">
    <citation type="submission" date="2020-10" db="EMBL/GenBank/DDBJ databases">
        <authorList>
            <person name="Cooper E.A."/>
            <person name="Brenton Z.W."/>
            <person name="Flinn B.S."/>
            <person name="Jenkins J."/>
            <person name="Shu S."/>
            <person name="Flowers D."/>
            <person name="Luo F."/>
            <person name="Wang Y."/>
            <person name="Xia P."/>
            <person name="Barry K."/>
            <person name="Daum C."/>
            <person name="Lipzen A."/>
            <person name="Yoshinaga Y."/>
            <person name="Schmutz J."/>
            <person name="Saski C."/>
            <person name="Vermerris W."/>
            <person name="Kresovich S."/>
        </authorList>
    </citation>
    <scope>NUCLEOTIDE SEQUENCE</scope>
</reference>
<dbReference type="InterPro" id="IPR008422">
    <property type="entry name" value="KN_HD"/>
</dbReference>
<evidence type="ECO:0000256" key="2">
    <source>
        <dbReference type="ARBA" id="ARBA00006454"/>
    </source>
</evidence>
<dbReference type="PROSITE" id="PS50071">
    <property type="entry name" value="HOMEOBOX_2"/>
    <property type="match status" value="1"/>
</dbReference>
<feature type="DNA-binding region" description="Homeobox" evidence="8">
    <location>
        <begin position="554"/>
        <end position="616"/>
    </location>
</feature>
<feature type="region of interest" description="Disordered" evidence="9">
    <location>
        <begin position="38"/>
        <end position="88"/>
    </location>
</feature>
<comment type="caution">
    <text evidence="11">The sequence shown here is derived from an EMBL/GenBank/DDBJ whole genome shotgun (WGS) entry which is preliminary data.</text>
</comment>
<evidence type="ECO:0000256" key="1">
    <source>
        <dbReference type="ARBA" id="ARBA00004123"/>
    </source>
</evidence>
<evidence type="ECO:0000256" key="6">
    <source>
        <dbReference type="ARBA" id="ARBA00023163"/>
    </source>
</evidence>
<dbReference type="PANTHER" id="PTHR11850">
    <property type="entry name" value="HOMEOBOX PROTEIN TRANSCRIPTION FACTORS"/>
    <property type="match status" value="1"/>
</dbReference>
<dbReference type="EMBL" id="CM027680">
    <property type="protein sequence ID" value="KAG0547740.1"/>
    <property type="molecule type" value="Genomic_DNA"/>
</dbReference>
<protein>
    <recommendedName>
        <fullName evidence="10">Homeobox domain-containing protein</fullName>
    </recommendedName>
</protein>
<feature type="region of interest" description="Disordered" evidence="9">
    <location>
        <begin position="390"/>
        <end position="438"/>
    </location>
</feature>
<proteinExistence type="inferred from homology"/>
<dbReference type="GO" id="GO:0006355">
    <property type="term" value="P:regulation of DNA-templated transcription"/>
    <property type="evidence" value="ECO:0007669"/>
    <property type="project" value="InterPro"/>
</dbReference>
<dbReference type="InterPro" id="IPR009057">
    <property type="entry name" value="Homeodomain-like_sf"/>
</dbReference>
<dbReference type="InterPro" id="IPR006563">
    <property type="entry name" value="POX_dom"/>
</dbReference>
<sequence length="771" mass="80902">MGIAAPPYQQTITTYVSQPTKSSAAISASARAATATSMSHSQGFHHQASSGVYGYSSDGFDRPDSSHHQQDHHQQQHEHVAQQSRRDKLRVQAGFDPAAAAGHGLLPIDGGDDHGGPGSIYEQAAAAAGASNMLSEMFNFPAPPSGPSATELLASQMSANYRFGLRQQQQAGPGGVAGLSGGDGGWFGTGAAGRAGLVLGGASMGSLGETSSPKQQQAGSMAGLATDPAAAMQLFLMNPQQQQQQQSRSSPTSPPPSDVQHHEAFQAFGAAAGAAFGGAGTGVVEGQGLSLSLSPSLQQLEMAKQAEELRVRDGVLYFNRQQQQQGPTSVQQQQLPMALHGQVGALGQQLHVGYGPAGVAGVLRNSKYTRAAQELLEEFCSVGRGQIKGGARGGRGASASNPNASNKQGGASSSGAAQSPSSASKEPPQLSPADRFEHQRKKAKLISMLDEVDRRYNHYCDQMQMVVNFFDSVMGFGAATPYTALAQKAMSRHFRCLKDAIAAQLRTTCELLGEKDAGTSSGLTKGETPRLRAIDQSLRQQRAFHHMGMMEQEAWRPQRGLPERSVNILRSWLFEHFLHPYPSDADKHLLARQTGLSRNQVSNWFINARVRLWKPMIEEMYQQECRELEGSSAGGGGGPESGNDPSGADDSHSPTTTGAAQLPQQQQQHGTMPGVMMPHKPDPSAAGPSAADAAFVGIDPVELLGGDAHVGGGADDLYGRFEPGVRVRYGPAAAGAAAGDVSLTLGLQHAGAGNAGPDSTGRFSLRDYSGC</sequence>
<feature type="domain" description="Homeobox" evidence="10">
    <location>
        <begin position="552"/>
        <end position="615"/>
    </location>
</feature>
<feature type="region of interest" description="Disordered" evidence="9">
    <location>
        <begin position="751"/>
        <end position="771"/>
    </location>
</feature>
<accession>A0A921RY75</accession>
<feature type="region of interest" description="Disordered" evidence="9">
    <location>
        <begin position="628"/>
        <end position="690"/>
    </location>
</feature>
<keyword evidence="3" id="KW-0805">Transcription regulation</keyword>
<gene>
    <name evidence="11" type="ORF">BDA96_01G106300</name>
</gene>
<dbReference type="Gene3D" id="1.10.10.60">
    <property type="entry name" value="Homeodomain-like"/>
    <property type="match status" value="1"/>
</dbReference>
<dbReference type="FunFam" id="1.10.10.60:FF:000083">
    <property type="entry name" value="BEL1-like homeodomain protein 4"/>
    <property type="match status" value="1"/>
</dbReference>
<evidence type="ECO:0000313" key="11">
    <source>
        <dbReference type="EMBL" id="KAG0547740.1"/>
    </source>
</evidence>
<dbReference type="InterPro" id="IPR001356">
    <property type="entry name" value="HD"/>
</dbReference>
<keyword evidence="5 8" id="KW-0371">Homeobox</keyword>
<dbReference type="InterPro" id="IPR050224">
    <property type="entry name" value="TALE_homeobox"/>
</dbReference>
<feature type="compositionally biased region" description="Low complexity" evidence="9">
    <location>
        <begin position="239"/>
        <end position="251"/>
    </location>
</feature>
<evidence type="ECO:0000256" key="3">
    <source>
        <dbReference type="ARBA" id="ARBA00023015"/>
    </source>
</evidence>